<reference evidence="3" key="1">
    <citation type="submission" date="2015-03" db="EMBL/GenBank/DDBJ databases">
        <authorList>
            <person name="Ferrari E."/>
            <person name="Walter M.C."/>
            <person name="Huptas C."/>
            <person name="Scherer S."/>
            <person name="Mueller-Herbst S."/>
        </authorList>
    </citation>
    <scope>NUCLEOTIDE SEQUENCE [LARGE SCALE GENOMIC DNA]</scope>
    <source>
        <strain evidence="3">LWP01</strain>
    </source>
</reference>
<dbReference type="EMBL" id="CP011102">
    <property type="protein sequence ID" value="AQY50459.1"/>
    <property type="molecule type" value="Genomic_DNA"/>
</dbReference>
<accession>A0A1S7FSW5</accession>
<dbReference type="AlphaFoldDB" id="A0A1S7FSW5"/>
<name>A0A1S7FSW5_9LIST</name>
<keyword evidence="1" id="KW-0812">Transmembrane</keyword>
<proteinExistence type="predicted"/>
<organism evidence="2 3">
    <name type="scientific">Listeria weihenstephanensis</name>
    <dbReference type="NCBI Taxonomy" id="1006155"/>
    <lineage>
        <taxon>Bacteria</taxon>
        <taxon>Bacillati</taxon>
        <taxon>Bacillota</taxon>
        <taxon>Bacilli</taxon>
        <taxon>Bacillales</taxon>
        <taxon>Listeriaceae</taxon>
        <taxon>Listeria</taxon>
    </lineage>
</organism>
<dbReference type="KEGG" id="lwi:UE46_05070"/>
<gene>
    <name evidence="2" type="ORF">UE46_05070</name>
</gene>
<evidence type="ECO:0000313" key="3">
    <source>
        <dbReference type="Proteomes" id="UP000223060"/>
    </source>
</evidence>
<feature type="transmembrane region" description="Helical" evidence="1">
    <location>
        <begin position="36"/>
        <end position="53"/>
    </location>
</feature>
<dbReference type="Proteomes" id="UP000223060">
    <property type="component" value="Chromosome"/>
</dbReference>
<protein>
    <submittedName>
        <fullName evidence="2">Uncharacterized protein</fullName>
    </submittedName>
</protein>
<keyword evidence="1" id="KW-1133">Transmembrane helix</keyword>
<evidence type="ECO:0000313" key="2">
    <source>
        <dbReference type="EMBL" id="AQY50459.1"/>
    </source>
</evidence>
<sequence length="207" mass="23433">MVFILKCLGIITIGYSLYSFYKILKDRNKNISIKQLILTSCILIIGIWIFPSMSNSEANAWYSESFFPAYSDSVSAMKNSRDSVASYVTYTGWADSGKSEDPLFSSISSENSVTIEANLKSSMASLKQSKKHLKNIKAPWYLSNPYFSGGNAIIKQQIRILDIQIKDIKSYLKKGNNNLENSYERGGEIEEIQKNIDSLILEYNFHS</sequence>
<keyword evidence="1" id="KW-0472">Membrane</keyword>
<feature type="transmembrane region" description="Helical" evidence="1">
    <location>
        <begin position="6"/>
        <end position="24"/>
    </location>
</feature>
<evidence type="ECO:0000256" key="1">
    <source>
        <dbReference type="SAM" id="Phobius"/>
    </source>
</evidence>
<dbReference type="RefSeq" id="WP_036058549.1">
    <property type="nucleotide sequence ID" value="NZ_CP011102.1"/>
</dbReference>
<keyword evidence="3" id="KW-1185">Reference proteome</keyword>